<keyword evidence="2" id="KW-0808">Transferase</keyword>
<dbReference type="InParanoid" id="A0A200QZZ7"/>
<comment type="caution">
    <text evidence="2">The sequence shown here is derived from an EMBL/GenBank/DDBJ whole genome shotgun (WGS) entry which is preliminary data.</text>
</comment>
<dbReference type="Proteomes" id="UP000195402">
    <property type="component" value="Unassembled WGS sequence"/>
</dbReference>
<dbReference type="EMBL" id="MVGT01000727">
    <property type="protein sequence ID" value="OVA15980.1"/>
    <property type="molecule type" value="Genomic_DNA"/>
</dbReference>
<dbReference type="Gene3D" id="3.40.50.2000">
    <property type="entry name" value="Glycogen Phosphorylase B"/>
    <property type="match status" value="1"/>
</dbReference>
<sequence length="161" mass="17904">MGNSKSDQYPHQLHIFVLPFLAPGHMIPMIDIARIIAVTDHSVKVTIITTTHNALLFKNSIDADINAGHNINLHILQFPSAQVGLPEGIENFNAVTSPDMSSKIYQAIGILQQSMEQLLRESHPDCIVADMFYPWTTDLANELGCPRIVFQGISFFSLLTF</sequence>
<evidence type="ECO:0000256" key="1">
    <source>
        <dbReference type="ARBA" id="ARBA00009995"/>
    </source>
</evidence>
<dbReference type="OMA" id="WPHANTT"/>
<proteinExistence type="inferred from homology"/>
<accession>A0A200QZZ7</accession>
<dbReference type="OrthoDB" id="5835829at2759"/>
<dbReference type="PANTHER" id="PTHR48047">
    <property type="entry name" value="GLYCOSYLTRANSFERASE"/>
    <property type="match status" value="1"/>
</dbReference>
<evidence type="ECO:0000313" key="3">
    <source>
        <dbReference type="Proteomes" id="UP000195402"/>
    </source>
</evidence>
<dbReference type="GO" id="GO:0035251">
    <property type="term" value="F:UDP-glucosyltransferase activity"/>
    <property type="evidence" value="ECO:0007669"/>
    <property type="project" value="TreeGrafter"/>
</dbReference>
<dbReference type="STRING" id="56857.A0A200QZZ7"/>
<dbReference type="SUPFAM" id="SSF53756">
    <property type="entry name" value="UDP-Glycosyltransferase/glycogen phosphorylase"/>
    <property type="match status" value="1"/>
</dbReference>
<organism evidence="2 3">
    <name type="scientific">Macleaya cordata</name>
    <name type="common">Five-seeded plume-poppy</name>
    <name type="synonym">Bocconia cordata</name>
    <dbReference type="NCBI Taxonomy" id="56857"/>
    <lineage>
        <taxon>Eukaryota</taxon>
        <taxon>Viridiplantae</taxon>
        <taxon>Streptophyta</taxon>
        <taxon>Embryophyta</taxon>
        <taxon>Tracheophyta</taxon>
        <taxon>Spermatophyta</taxon>
        <taxon>Magnoliopsida</taxon>
        <taxon>Ranunculales</taxon>
        <taxon>Papaveraceae</taxon>
        <taxon>Papaveroideae</taxon>
        <taxon>Macleaya</taxon>
    </lineage>
</organism>
<dbReference type="PANTHER" id="PTHR48047:SF150">
    <property type="entry name" value="SOLANIDINE UDP-GLUCOSE GLUCOSYLTRANSFERASE 1"/>
    <property type="match status" value="1"/>
</dbReference>
<keyword evidence="3" id="KW-1185">Reference proteome</keyword>
<protein>
    <submittedName>
        <fullName evidence="2">UDP-glucuronosyl/UDP-glucosyltransferase</fullName>
    </submittedName>
</protein>
<reference evidence="2 3" key="1">
    <citation type="journal article" date="2017" name="Mol. Plant">
        <title>The Genome of Medicinal Plant Macleaya cordata Provides New Insights into Benzylisoquinoline Alkaloids Metabolism.</title>
        <authorList>
            <person name="Liu X."/>
            <person name="Liu Y."/>
            <person name="Huang P."/>
            <person name="Ma Y."/>
            <person name="Qing Z."/>
            <person name="Tang Q."/>
            <person name="Cao H."/>
            <person name="Cheng P."/>
            <person name="Zheng Y."/>
            <person name="Yuan Z."/>
            <person name="Zhou Y."/>
            <person name="Liu J."/>
            <person name="Tang Z."/>
            <person name="Zhuo Y."/>
            <person name="Zhang Y."/>
            <person name="Yu L."/>
            <person name="Huang J."/>
            <person name="Yang P."/>
            <person name="Peng Q."/>
            <person name="Zhang J."/>
            <person name="Jiang W."/>
            <person name="Zhang Z."/>
            <person name="Lin K."/>
            <person name="Ro D.K."/>
            <person name="Chen X."/>
            <person name="Xiong X."/>
            <person name="Shang Y."/>
            <person name="Huang S."/>
            <person name="Zeng J."/>
        </authorList>
    </citation>
    <scope>NUCLEOTIDE SEQUENCE [LARGE SCALE GENOMIC DNA]</scope>
    <source>
        <strain evidence="3">cv. BLH2017</strain>
        <tissue evidence="2">Root</tissue>
    </source>
</reference>
<dbReference type="AlphaFoldDB" id="A0A200QZZ7"/>
<gene>
    <name evidence="2" type="ORF">BVC80_1823g38</name>
</gene>
<comment type="similarity">
    <text evidence="1">Belongs to the UDP-glycosyltransferase family.</text>
</comment>
<evidence type="ECO:0000313" key="2">
    <source>
        <dbReference type="EMBL" id="OVA15980.1"/>
    </source>
</evidence>
<name>A0A200QZZ7_MACCD</name>